<evidence type="ECO:0000313" key="1">
    <source>
        <dbReference type="EMBL" id="MBP1875822.1"/>
    </source>
</evidence>
<keyword evidence="2" id="KW-1185">Reference proteome</keyword>
<dbReference type="EMBL" id="JAGGJR010000013">
    <property type="protein sequence ID" value="MBP1875822.1"/>
    <property type="molecule type" value="Genomic_DNA"/>
</dbReference>
<dbReference type="Proteomes" id="UP000823773">
    <property type="component" value="Unassembled WGS sequence"/>
</dbReference>
<sequence>MSDSRLRQDILDELEYEPSIDAANIGVAVEKGVVTLTGHVHSYAEKHAAESITQRVKGVHAIAEEVEVRLPEHKKTVQLTDEIKHFIASPVMIIVGTRDAANRPSIGRGLGARALREDCAEVVLSAWQWPETAANLIANGQAAITFARPSDYVSYQIKGSVTLRAAGPQDLERSALYRAAVLDMFSELGLAAELVRPWLVDREPIVASLNVRELYVQTPGPKAGTAVRTAT</sequence>
<comment type="caution">
    <text evidence="1">The sequence shown here is derived from an EMBL/GenBank/DDBJ whole genome shotgun (WGS) entry which is preliminary data.</text>
</comment>
<reference evidence="1" key="1">
    <citation type="submission" date="2021-03" db="EMBL/GenBank/DDBJ databases">
        <title>Genomic Encyclopedia of Type Strains, Phase IV (KMG-IV): sequencing the most valuable type-strain genomes for metagenomic binning, comparative biology and taxonomic classification.</title>
        <authorList>
            <person name="Goeker M."/>
        </authorList>
    </citation>
    <scope>NUCLEOTIDE SEQUENCE</scope>
    <source>
        <strain evidence="1">DSM 18131</strain>
    </source>
</reference>
<protein>
    <submittedName>
        <fullName evidence="1">Uncharacterized protein</fullName>
    </submittedName>
</protein>
<name>A0ACC5T3X8_ENSAD</name>
<proteinExistence type="predicted"/>
<accession>A0ACC5T3X8</accession>
<evidence type="ECO:0000313" key="2">
    <source>
        <dbReference type="Proteomes" id="UP000823773"/>
    </source>
</evidence>
<gene>
    <name evidence="1" type="ORF">J2Z19_005570</name>
</gene>
<organism evidence="1 2">
    <name type="scientific">Ensifer adhaerens</name>
    <name type="common">Sinorhizobium morelense</name>
    <dbReference type="NCBI Taxonomy" id="106592"/>
    <lineage>
        <taxon>Bacteria</taxon>
        <taxon>Pseudomonadati</taxon>
        <taxon>Pseudomonadota</taxon>
        <taxon>Alphaproteobacteria</taxon>
        <taxon>Hyphomicrobiales</taxon>
        <taxon>Rhizobiaceae</taxon>
        <taxon>Sinorhizobium/Ensifer group</taxon>
        <taxon>Ensifer</taxon>
    </lineage>
</organism>